<dbReference type="PROSITE" id="PS50096">
    <property type="entry name" value="IQ"/>
    <property type="match status" value="1"/>
</dbReference>
<dbReference type="AlphaFoldDB" id="A0A151WI30"/>
<dbReference type="Pfam" id="PF16025">
    <property type="entry name" value="CaM_bind"/>
    <property type="match status" value="1"/>
</dbReference>
<evidence type="ECO:0008006" key="5">
    <source>
        <dbReference type="Google" id="ProtNLM"/>
    </source>
</evidence>
<feature type="compositionally biased region" description="Low complexity" evidence="1">
    <location>
        <begin position="545"/>
        <end position="563"/>
    </location>
</feature>
<protein>
    <recommendedName>
        <fullName evidence="5">Centriolar coiled-coil protein of 110 kDa</fullName>
    </recommendedName>
</protein>
<dbReference type="GO" id="GO:0032053">
    <property type="term" value="P:ciliary basal body organization"/>
    <property type="evidence" value="ECO:0007669"/>
    <property type="project" value="TreeGrafter"/>
</dbReference>
<keyword evidence="4" id="KW-1185">Reference proteome</keyword>
<dbReference type="PANTHER" id="PTHR13594:SF1">
    <property type="entry name" value="CENTRIOLAR COILED-COIL PROTEIN OF 110 KDA"/>
    <property type="match status" value="1"/>
</dbReference>
<dbReference type="GO" id="GO:0007099">
    <property type="term" value="P:centriole replication"/>
    <property type="evidence" value="ECO:0007669"/>
    <property type="project" value="InterPro"/>
</dbReference>
<feature type="compositionally biased region" description="Basic and acidic residues" evidence="1">
    <location>
        <begin position="460"/>
        <end position="475"/>
    </location>
</feature>
<evidence type="ECO:0000313" key="3">
    <source>
        <dbReference type="EMBL" id="KYQ47493.1"/>
    </source>
</evidence>
<gene>
    <name evidence="3" type="ORF">ALC60_13472</name>
</gene>
<keyword evidence="2" id="KW-0812">Transmembrane</keyword>
<keyword evidence="2" id="KW-0472">Membrane</keyword>
<evidence type="ECO:0000256" key="1">
    <source>
        <dbReference type="SAM" id="MobiDB-lite"/>
    </source>
</evidence>
<dbReference type="EMBL" id="KQ983097">
    <property type="protein sequence ID" value="KYQ47493.1"/>
    <property type="molecule type" value="Genomic_DNA"/>
</dbReference>
<dbReference type="GO" id="GO:1903723">
    <property type="term" value="P:negative regulation of centriole elongation"/>
    <property type="evidence" value="ECO:0007669"/>
    <property type="project" value="TreeGrafter"/>
</dbReference>
<feature type="transmembrane region" description="Helical" evidence="2">
    <location>
        <begin position="767"/>
        <end position="789"/>
    </location>
</feature>
<proteinExistence type="predicted"/>
<dbReference type="STRING" id="64791.A0A151WI30"/>
<reference evidence="3 4" key="1">
    <citation type="submission" date="2015-09" db="EMBL/GenBank/DDBJ databases">
        <title>Trachymyrmex zeteki WGS genome.</title>
        <authorList>
            <person name="Nygaard S."/>
            <person name="Hu H."/>
            <person name="Boomsma J."/>
            <person name="Zhang G."/>
        </authorList>
    </citation>
    <scope>NUCLEOTIDE SEQUENCE [LARGE SCALE GENOMIC DNA]</scope>
    <source>
        <strain evidence="3">Tzet28-1</strain>
        <tissue evidence="3">Whole body</tissue>
    </source>
</reference>
<dbReference type="Proteomes" id="UP000075809">
    <property type="component" value="Unassembled WGS sequence"/>
</dbReference>
<dbReference type="GO" id="GO:0032465">
    <property type="term" value="P:regulation of cytokinesis"/>
    <property type="evidence" value="ECO:0007669"/>
    <property type="project" value="InterPro"/>
</dbReference>
<feature type="region of interest" description="Disordered" evidence="1">
    <location>
        <begin position="543"/>
        <end position="565"/>
    </location>
</feature>
<dbReference type="InterPro" id="IPR033207">
    <property type="entry name" value="CCP110"/>
</dbReference>
<dbReference type="GO" id="GO:0005814">
    <property type="term" value="C:centriole"/>
    <property type="evidence" value="ECO:0007669"/>
    <property type="project" value="InterPro"/>
</dbReference>
<name>A0A151WI30_9HYME</name>
<feature type="region of interest" description="Disordered" evidence="1">
    <location>
        <begin position="455"/>
        <end position="480"/>
    </location>
</feature>
<organism evidence="3 4">
    <name type="scientific">Mycetomoellerius zeteki</name>
    <dbReference type="NCBI Taxonomy" id="64791"/>
    <lineage>
        <taxon>Eukaryota</taxon>
        <taxon>Metazoa</taxon>
        <taxon>Ecdysozoa</taxon>
        <taxon>Arthropoda</taxon>
        <taxon>Hexapoda</taxon>
        <taxon>Insecta</taxon>
        <taxon>Pterygota</taxon>
        <taxon>Neoptera</taxon>
        <taxon>Endopterygota</taxon>
        <taxon>Hymenoptera</taxon>
        <taxon>Apocrita</taxon>
        <taxon>Aculeata</taxon>
        <taxon>Formicoidea</taxon>
        <taxon>Formicidae</taxon>
        <taxon>Myrmicinae</taxon>
        <taxon>Mycetomoellerius</taxon>
    </lineage>
</organism>
<accession>A0A151WI30</accession>
<sequence length="812" mass="94125">MQKQFYTSCMKINGTPLLPPMMTDTIKEEMRHYRSLAVKVEENLRDRRLVKHIIQDKCMESVILEPIDKLKNIRYSSDSDISTRDITSDTNNRDSYSKMTIVEPMLQVEGETRDNHDIQSSIPDVQHLHLQVCLTNDIVNDSKLTAAVTDRNSVDVIETATPNEDVTLLDNWRPEIPRTLNVLPITLSNDVCEEETSSMEISKETPENLPKLSRQGSYILDTPSPILLAHMHTKLTDEKYIPTPTTNVSQRKQWNIAQPKAEWENKQFMVEHIQDLSKLEGTPKQLTSQHRQSDDSTESHQANKSTKMVIEEDAYRPDATPIKHNHRYNTDFMKQSSLEKSEKNSDIDKYAGDTNSPKIQLSYINERQHNKKENTAEYHDSAIKTKSSTPDKLLMVYKEIEEMHKKQMMELIYRQRKEQSLLQAEFQKQQILLLAEIRKCVSGISHQTNALNVASNRSLSSDEAKPISHEARQQMDTDSPNNIHAEMHYNIKLPSANRMIVCPLDYISSKNLHLLKYQSFIADNSSATLDFDFTRKVSLYDTTHNNNNNNNSNNNNNNNGNNDDNSHCKSRDLVCKNFNVSRQLFPLDSNTTHVPVLDTMVYFDKHVQAVNIINAYTRGYLVRRLMHTERVITLKKIYKEALQCMLKLHVDAPLNLAEVEFLHRLQLQCDAASMNIVELFAQSPTKRMKIIAHDREIKESRMERPTSARSYSFATQKTLARKNLKEFESTMAKRPLAVKRNLVRSRCQTWTSDIRDRLISPNALRKLFTFAFIIHLIFRNVWMYSNIFLNYRSRNQEKYEHGSRTEAVAMTR</sequence>
<feature type="region of interest" description="Disordered" evidence="1">
    <location>
        <begin position="283"/>
        <end position="306"/>
    </location>
</feature>
<evidence type="ECO:0000313" key="4">
    <source>
        <dbReference type="Proteomes" id="UP000075809"/>
    </source>
</evidence>
<evidence type="ECO:0000256" key="2">
    <source>
        <dbReference type="SAM" id="Phobius"/>
    </source>
</evidence>
<keyword evidence="2" id="KW-1133">Transmembrane helix</keyword>
<dbReference type="PANTHER" id="PTHR13594">
    <property type="entry name" value="CENTRIOLAR COILED-COIL PROTEIN OF 110 KDA"/>
    <property type="match status" value="1"/>
</dbReference>